<proteinExistence type="predicted"/>
<organism evidence="1 2">
    <name type="scientific">Scophthalmus maximus</name>
    <name type="common">Turbot</name>
    <name type="synonym">Psetta maxima</name>
    <dbReference type="NCBI Taxonomy" id="52904"/>
    <lineage>
        <taxon>Eukaryota</taxon>
        <taxon>Metazoa</taxon>
        <taxon>Chordata</taxon>
        <taxon>Craniata</taxon>
        <taxon>Vertebrata</taxon>
        <taxon>Euteleostomi</taxon>
        <taxon>Actinopterygii</taxon>
        <taxon>Neopterygii</taxon>
        <taxon>Teleostei</taxon>
        <taxon>Neoteleostei</taxon>
        <taxon>Acanthomorphata</taxon>
        <taxon>Carangaria</taxon>
        <taxon>Pleuronectiformes</taxon>
        <taxon>Pleuronectoidei</taxon>
        <taxon>Scophthalmidae</taxon>
        <taxon>Scophthalmus</taxon>
    </lineage>
</organism>
<dbReference type="AlphaFoldDB" id="A0A6A4SMP4"/>
<dbReference type="EMBL" id="VEVO01000012">
    <property type="protein sequence ID" value="KAF0033448.1"/>
    <property type="molecule type" value="Genomic_DNA"/>
</dbReference>
<name>A0A6A4SMP4_SCOMX</name>
<comment type="caution">
    <text evidence="1">The sequence shown here is derived from an EMBL/GenBank/DDBJ whole genome shotgun (WGS) entry which is preliminary data.</text>
</comment>
<evidence type="ECO:0000313" key="2">
    <source>
        <dbReference type="Proteomes" id="UP000438429"/>
    </source>
</evidence>
<dbReference type="Proteomes" id="UP000438429">
    <property type="component" value="Unassembled WGS sequence"/>
</dbReference>
<gene>
    <name evidence="1" type="ORF">F2P81_013514</name>
</gene>
<protein>
    <submittedName>
        <fullName evidence="1">Uncharacterized protein</fullName>
    </submittedName>
</protein>
<reference evidence="1 2" key="1">
    <citation type="submission" date="2019-06" db="EMBL/GenBank/DDBJ databases">
        <title>Draft genomes of female and male turbot (Scophthalmus maximus).</title>
        <authorList>
            <person name="Xu H."/>
            <person name="Xu X.-W."/>
            <person name="Shao C."/>
            <person name="Chen S."/>
        </authorList>
    </citation>
    <scope>NUCLEOTIDE SEQUENCE [LARGE SCALE GENOMIC DNA]</scope>
    <source>
        <strain evidence="1">Ysfricsl-2016a</strain>
        <tissue evidence="1">Blood</tissue>
    </source>
</reference>
<accession>A0A6A4SMP4</accession>
<sequence length="132" mass="15151">MRSDLAKFRLLSAACGQLVAPVCVCVYVCVCVRLLVVLQRNMDSVLRTQQIPRTEMLFKKEGTPERGRPFPPHRCRGMRPENYLVVQVEEKRSPFEEEELVLKTDTSFTTMQISFILNPQASDAQRNEQSAF</sequence>
<evidence type="ECO:0000313" key="1">
    <source>
        <dbReference type="EMBL" id="KAF0033448.1"/>
    </source>
</evidence>